<dbReference type="Pfam" id="PF00535">
    <property type="entry name" value="Glycos_transf_2"/>
    <property type="match status" value="1"/>
</dbReference>
<dbReference type="Gene3D" id="3.90.550.10">
    <property type="entry name" value="Spore Coat Polysaccharide Biosynthesis Protein SpsA, Chain A"/>
    <property type="match status" value="1"/>
</dbReference>
<organism evidence="2 3">
    <name type="scientific">Bizionia hallyeonensis</name>
    <dbReference type="NCBI Taxonomy" id="1123757"/>
    <lineage>
        <taxon>Bacteria</taxon>
        <taxon>Pseudomonadati</taxon>
        <taxon>Bacteroidota</taxon>
        <taxon>Flavobacteriia</taxon>
        <taxon>Flavobacteriales</taxon>
        <taxon>Flavobacteriaceae</taxon>
        <taxon>Bizionia</taxon>
    </lineage>
</organism>
<dbReference type="PANTHER" id="PTHR22916">
    <property type="entry name" value="GLYCOSYLTRANSFERASE"/>
    <property type="match status" value="1"/>
</dbReference>
<protein>
    <submittedName>
        <fullName evidence="2">Glycosyltransferase family 2 protein</fullName>
    </submittedName>
</protein>
<keyword evidence="3" id="KW-1185">Reference proteome</keyword>
<dbReference type="PANTHER" id="PTHR22916:SF3">
    <property type="entry name" value="UDP-GLCNAC:BETAGAL BETA-1,3-N-ACETYLGLUCOSAMINYLTRANSFERASE-LIKE PROTEIN 1"/>
    <property type="match status" value="1"/>
</dbReference>
<dbReference type="Proteomes" id="UP001596162">
    <property type="component" value="Unassembled WGS sequence"/>
</dbReference>
<dbReference type="RefSeq" id="WP_376860302.1">
    <property type="nucleotide sequence ID" value="NZ_JBHSLA010000003.1"/>
</dbReference>
<accession>A0ABW0C6V4</accession>
<reference evidence="3" key="1">
    <citation type="journal article" date="2019" name="Int. J. Syst. Evol. Microbiol.">
        <title>The Global Catalogue of Microorganisms (GCM) 10K type strain sequencing project: providing services to taxonomists for standard genome sequencing and annotation.</title>
        <authorList>
            <consortium name="The Broad Institute Genomics Platform"/>
            <consortium name="The Broad Institute Genome Sequencing Center for Infectious Disease"/>
            <person name="Wu L."/>
            <person name="Ma J."/>
        </authorList>
    </citation>
    <scope>NUCLEOTIDE SEQUENCE [LARGE SCALE GENOMIC DNA]</scope>
    <source>
        <strain evidence="3">JCM 17978</strain>
    </source>
</reference>
<comment type="caution">
    <text evidence="2">The sequence shown here is derived from an EMBL/GenBank/DDBJ whole genome shotgun (WGS) entry which is preliminary data.</text>
</comment>
<sequence>MKNLVSIIIPVFNRATLLAETLDSVLAQSFTQWECLVVDDGSTDGTDLLVRTICEKDSRFCYIQRPQDRQKGASTCRNIGLELAKGTYILFFDSDDVLPPDVLASRMQVVLAQPEYDFYVFQTARFYHPNKDPDAIWNDLRKPNSHDLADFLSVNPVWHTSGPIWRKDFLVHNGLHFTEGVRSWQDWEFHIRVLLHNPNYLKLDTRETMVLQRFHEEAAIHKLNSSEDQQNRIHLFFLLIEAFKVHQKFDGLDVQKHFFKLFYFVIQQMAFSDLDPVVWQRIREELYLVPKLDMAFWKVYVHFNARYTGAGKYRLYGLLKRIKHGVFSKRFAVDDFSGRTWYTLKLN</sequence>
<gene>
    <name evidence="2" type="ORF">ACFPH8_08995</name>
</gene>
<dbReference type="CDD" id="cd00761">
    <property type="entry name" value="Glyco_tranf_GTA_type"/>
    <property type="match status" value="1"/>
</dbReference>
<name>A0ABW0C6V4_9FLAO</name>
<proteinExistence type="predicted"/>
<evidence type="ECO:0000313" key="2">
    <source>
        <dbReference type="EMBL" id="MFC5195461.1"/>
    </source>
</evidence>
<dbReference type="EMBL" id="JBHSLA010000003">
    <property type="protein sequence ID" value="MFC5195461.1"/>
    <property type="molecule type" value="Genomic_DNA"/>
</dbReference>
<dbReference type="SUPFAM" id="SSF53448">
    <property type="entry name" value="Nucleotide-diphospho-sugar transferases"/>
    <property type="match status" value="1"/>
</dbReference>
<feature type="domain" description="Glycosyltransferase 2-like" evidence="1">
    <location>
        <begin position="6"/>
        <end position="129"/>
    </location>
</feature>
<dbReference type="InterPro" id="IPR029044">
    <property type="entry name" value="Nucleotide-diphossugar_trans"/>
</dbReference>
<evidence type="ECO:0000313" key="3">
    <source>
        <dbReference type="Proteomes" id="UP001596162"/>
    </source>
</evidence>
<evidence type="ECO:0000259" key="1">
    <source>
        <dbReference type="Pfam" id="PF00535"/>
    </source>
</evidence>
<dbReference type="InterPro" id="IPR001173">
    <property type="entry name" value="Glyco_trans_2-like"/>
</dbReference>